<keyword evidence="2 5" id="KW-1015">Disulfide bond</keyword>
<feature type="active site" description="Nucleophile" evidence="4">
    <location>
        <position position="32"/>
    </location>
</feature>
<dbReference type="PROSITE" id="PS51352">
    <property type="entry name" value="THIOREDOXIN_2"/>
    <property type="match status" value="1"/>
</dbReference>
<evidence type="ECO:0000313" key="6">
    <source>
        <dbReference type="EMBL" id="KAJ5299729.1"/>
    </source>
</evidence>
<dbReference type="NCBIfam" id="TIGR01068">
    <property type="entry name" value="thioredoxin"/>
    <property type="match status" value="1"/>
</dbReference>
<dbReference type="Gene3D" id="3.40.30.10">
    <property type="entry name" value="Glutaredoxin"/>
    <property type="match status" value="1"/>
</dbReference>
<reference evidence="6" key="2">
    <citation type="journal article" date="2023" name="IMA Fungus">
        <title>Comparative genomic study of the Penicillium genus elucidates a diverse pangenome and 15 lateral gene transfer events.</title>
        <authorList>
            <person name="Petersen C."/>
            <person name="Sorensen T."/>
            <person name="Nielsen M.R."/>
            <person name="Sondergaard T.E."/>
            <person name="Sorensen J.L."/>
            <person name="Fitzpatrick D.A."/>
            <person name="Frisvad J.C."/>
            <person name="Nielsen K.L."/>
        </authorList>
    </citation>
    <scope>NUCLEOTIDE SEQUENCE</scope>
    <source>
        <strain evidence="6">IBT 21472</strain>
    </source>
</reference>
<gene>
    <name evidence="6" type="ORF">N7476_011286</name>
</gene>
<dbReference type="PIRSF" id="PIRSF000077">
    <property type="entry name" value="Thioredoxin"/>
    <property type="match status" value="1"/>
</dbReference>
<keyword evidence="7" id="KW-1185">Reference proteome</keyword>
<dbReference type="PANTHER" id="PTHR46115">
    <property type="entry name" value="THIOREDOXIN-LIKE PROTEIN 1"/>
    <property type="match status" value="1"/>
</dbReference>
<evidence type="ECO:0000313" key="7">
    <source>
        <dbReference type="Proteomes" id="UP001147746"/>
    </source>
</evidence>
<dbReference type="InterPro" id="IPR013766">
    <property type="entry name" value="Thioredoxin_domain"/>
</dbReference>
<feature type="site" description="Contributes to redox potential value" evidence="4">
    <location>
        <position position="33"/>
    </location>
</feature>
<evidence type="ECO:0000256" key="5">
    <source>
        <dbReference type="PIRSR" id="PIRSR000077-4"/>
    </source>
</evidence>
<dbReference type="GO" id="GO:0015035">
    <property type="term" value="F:protein-disulfide reductase activity"/>
    <property type="evidence" value="ECO:0007669"/>
    <property type="project" value="InterPro"/>
</dbReference>
<reference evidence="6" key="1">
    <citation type="submission" date="2022-12" db="EMBL/GenBank/DDBJ databases">
        <authorList>
            <person name="Petersen C."/>
        </authorList>
    </citation>
    <scope>NUCLEOTIDE SEQUENCE</scope>
    <source>
        <strain evidence="6">IBT 21472</strain>
    </source>
</reference>
<evidence type="ECO:0000256" key="3">
    <source>
        <dbReference type="PIRNR" id="PIRNR000077"/>
    </source>
</evidence>
<evidence type="ECO:0000256" key="1">
    <source>
        <dbReference type="ARBA" id="ARBA00008987"/>
    </source>
</evidence>
<dbReference type="InterPro" id="IPR017937">
    <property type="entry name" value="Thioredoxin_CS"/>
</dbReference>
<comment type="similarity">
    <text evidence="1 3">Belongs to the thioredoxin family.</text>
</comment>
<evidence type="ECO:0000256" key="4">
    <source>
        <dbReference type="PIRSR" id="PIRSR000077-1"/>
    </source>
</evidence>
<dbReference type="PRINTS" id="PR00421">
    <property type="entry name" value="THIOREDOXIN"/>
</dbReference>
<comment type="caution">
    <text evidence="6">The sequence shown here is derived from an EMBL/GenBank/DDBJ whole genome shotgun (WGS) entry which is preliminary data.</text>
</comment>
<evidence type="ECO:0000256" key="2">
    <source>
        <dbReference type="ARBA" id="ARBA00023157"/>
    </source>
</evidence>
<dbReference type="EMBL" id="JAPZBO010000010">
    <property type="protein sequence ID" value="KAJ5299729.1"/>
    <property type="molecule type" value="Genomic_DNA"/>
</dbReference>
<dbReference type="Proteomes" id="UP001147746">
    <property type="component" value="Unassembled WGS sequence"/>
</dbReference>
<protein>
    <recommendedName>
        <fullName evidence="3">Thioredoxin</fullName>
    </recommendedName>
</protein>
<keyword evidence="5" id="KW-0676">Redox-active center</keyword>
<dbReference type="OrthoDB" id="10263751at2759"/>
<dbReference type="InterPro" id="IPR005746">
    <property type="entry name" value="Thioredoxin"/>
</dbReference>
<feature type="disulfide bond" description="Redox-active" evidence="5">
    <location>
        <begin position="32"/>
        <end position="35"/>
    </location>
</feature>
<dbReference type="PROSITE" id="PS00194">
    <property type="entry name" value="THIOREDOXIN_1"/>
    <property type="match status" value="1"/>
</dbReference>
<organism evidence="6 7">
    <name type="scientific">Penicillium atrosanguineum</name>
    <dbReference type="NCBI Taxonomy" id="1132637"/>
    <lineage>
        <taxon>Eukaryota</taxon>
        <taxon>Fungi</taxon>
        <taxon>Dikarya</taxon>
        <taxon>Ascomycota</taxon>
        <taxon>Pezizomycotina</taxon>
        <taxon>Eurotiomycetes</taxon>
        <taxon>Eurotiomycetidae</taxon>
        <taxon>Eurotiales</taxon>
        <taxon>Aspergillaceae</taxon>
        <taxon>Penicillium</taxon>
    </lineage>
</organism>
<name>A0A9W9PM97_9EURO</name>
<accession>A0A9W9PM97</accession>
<feature type="active site" description="Nucleophile" evidence="4">
    <location>
        <position position="35"/>
    </location>
</feature>
<dbReference type="Pfam" id="PF00085">
    <property type="entry name" value="Thioredoxin"/>
    <property type="match status" value="1"/>
</dbReference>
<dbReference type="AlphaFoldDB" id="A0A9W9PM97"/>
<sequence length="106" mass="11883">MSIVSITSKSDFMQKIFGSEDLIVLDCWATWCGPCKAVAPVYEKLSESFPQVKFYKVDVDEQADVAQELNVRAMPTFMFFKDGQKFSEVVGGDMKAVEKNLNDLVA</sequence>
<dbReference type="CDD" id="cd02947">
    <property type="entry name" value="TRX_family"/>
    <property type="match status" value="1"/>
</dbReference>
<dbReference type="SUPFAM" id="SSF52833">
    <property type="entry name" value="Thioredoxin-like"/>
    <property type="match status" value="1"/>
</dbReference>
<feature type="site" description="Deprotonates C-terminal active site Cys" evidence="4">
    <location>
        <position position="26"/>
    </location>
</feature>
<feature type="site" description="Contributes to redox potential value" evidence="4">
    <location>
        <position position="34"/>
    </location>
</feature>
<dbReference type="InterPro" id="IPR036249">
    <property type="entry name" value="Thioredoxin-like_sf"/>
</dbReference>
<dbReference type="FunFam" id="3.40.30.10:FF:000245">
    <property type="entry name" value="Thioredoxin"/>
    <property type="match status" value="1"/>
</dbReference>
<proteinExistence type="inferred from homology"/>